<comment type="caution">
    <text evidence="1">The sequence shown here is derived from an EMBL/GenBank/DDBJ whole genome shotgun (WGS) entry which is preliminary data.</text>
</comment>
<evidence type="ECO:0000313" key="1">
    <source>
        <dbReference type="EMBL" id="CAE6380263.1"/>
    </source>
</evidence>
<accession>A0A8H3A2G4</accession>
<name>A0A8H3A2G4_9AGAM</name>
<protein>
    <submittedName>
        <fullName evidence="1">Uncharacterized protein</fullName>
    </submittedName>
</protein>
<evidence type="ECO:0000313" key="2">
    <source>
        <dbReference type="Proteomes" id="UP000663843"/>
    </source>
</evidence>
<organism evidence="1 2">
    <name type="scientific">Rhizoctonia solani</name>
    <dbReference type="NCBI Taxonomy" id="456999"/>
    <lineage>
        <taxon>Eukaryota</taxon>
        <taxon>Fungi</taxon>
        <taxon>Dikarya</taxon>
        <taxon>Basidiomycota</taxon>
        <taxon>Agaricomycotina</taxon>
        <taxon>Agaricomycetes</taxon>
        <taxon>Cantharellales</taxon>
        <taxon>Ceratobasidiaceae</taxon>
        <taxon>Rhizoctonia</taxon>
    </lineage>
</organism>
<dbReference type="AlphaFoldDB" id="A0A8H3A2G4"/>
<gene>
    <name evidence="1" type="ORF">RDB_LOCUS23973</name>
</gene>
<proteinExistence type="predicted"/>
<dbReference type="Proteomes" id="UP000663843">
    <property type="component" value="Unassembled WGS sequence"/>
</dbReference>
<dbReference type="EMBL" id="CAJMWT010001124">
    <property type="protein sequence ID" value="CAE6380263.1"/>
    <property type="molecule type" value="Genomic_DNA"/>
</dbReference>
<reference evidence="1" key="1">
    <citation type="submission" date="2021-01" db="EMBL/GenBank/DDBJ databases">
        <authorList>
            <person name="Kaushik A."/>
        </authorList>
    </citation>
    <scope>NUCLEOTIDE SEQUENCE</scope>
    <source>
        <strain evidence="1">AG2-2IIIB</strain>
    </source>
</reference>
<sequence length="169" mass="18248">MALWVRLFNVLYVPNRLPAPCSADRGVIGLPITKWTPTPSATRLVYTDTANSLCYQPSPPCPPKLSSSPYPPSLLYSNIVVPEYQFFNLGLALKTTLEEIGNATGSRSQTQGTVDPATLAGTDYPQGRYIGAPCLANLPITSVQPFGLYDTARLLKTPYHELGMGLDGS</sequence>